<name>A0A7S1WFL9_ALECA</name>
<dbReference type="SMART" id="SM00244">
    <property type="entry name" value="PHB"/>
    <property type="match status" value="1"/>
</dbReference>
<dbReference type="Gene3D" id="3.30.479.30">
    <property type="entry name" value="Band 7 domain"/>
    <property type="match status" value="1"/>
</dbReference>
<dbReference type="EMBL" id="HBGE01070166">
    <property type="protein sequence ID" value="CAD9165286.1"/>
    <property type="molecule type" value="Transcribed_RNA"/>
</dbReference>
<dbReference type="Gene3D" id="6.10.250.2090">
    <property type="match status" value="1"/>
</dbReference>
<feature type="domain" description="Band 7" evidence="2">
    <location>
        <begin position="51"/>
        <end position="208"/>
    </location>
</feature>
<accession>A0A7S1WFL9</accession>
<organism evidence="3">
    <name type="scientific">Alexandrium catenella</name>
    <name type="common">Red tide dinoflagellate</name>
    <name type="synonym">Gonyaulax catenella</name>
    <dbReference type="NCBI Taxonomy" id="2925"/>
    <lineage>
        <taxon>Eukaryota</taxon>
        <taxon>Sar</taxon>
        <taxon>Alveolata</taxon>
        <taxon>Dinophyceae</taxon>
        <taxon>Gonyaulacales</taxon>
        <taxon>Pyrocystaceae</taxon>
        <taxon>Alexandrium</taxon>
    </lineage>
</organism>
<dbReference type="AlphaFoldDB" id="A0A7S1WFL9"/>
<protein>
    <recommendedName>
        <fullName evidence="2">Band 7 domain-containing protein</fullName>
    </recommendedName>
</protein>
<comment type="similarity">
    <text evidence="1">Belongs to the band 7/mec-2 family.</text>
</comment>
<evidence type="ECO:0000313" key="3">
    <source>
        <dbReference type="EMBL" id="CAD9165286.1"/>
    </source>
</evidence>
<dbReference type="InterPro" id="IPR036013">
    <property type="entry name" value="Band_7/SPFH_dom_sf"/>
</dbReference>
<dbReference type="InterPro" id="IPR001107">
    <property type="entry name" value="Band_7"/>
</dbReference>
<dbReference type="GO" id="GO:0098552">
    <property type="term" value="C:side of membrane"/>
    <property type="evidence" value="ECO:0007669"/>
    <property type="project" value="UniProtKB-ARBA"/>
</dbReference>
<dbReference type="GO" id="GO:0005886">
    <property type="term" value="C:plasma membrane"/>
    <property type="evidence" value="ECO:0007669"/>
    <property type="project" value="InterPro"/>
</dbReference>
<evidence type="ECO:0000256" key="1">
    <source>
        <dbReference type="ARBA" id="ARBA00008164"/>
    </source>
</evidence>
<dbReference type="SUPFAM" id="SSF117892">
    <property type="entry name" value="Band 7/SPFH domain"/>
    <property type="match status" value="1"/>
</dbReference>
<dbReference type="PRINTS" id="PR00721">
    <property type="entry name" value="STOMATIN"/>
</dbReference>
<sequence length="280" mass="30086">MAEVTPLVGTPTQEEMKAADSGASGCYNLLSNSVGNIYSVLAVPCGICGGGPMVTIQQGFVGLITKFGKFDRLLPPGRYAYNIMSEQIMSVSLKTICLDVPPQNVITADNLSIGVNAVCYYRVVDACKAMFEVDDYSMAISQLAQVTLRTVLGEHSLTEVLTARSTLNARVTQLIDEETDKWGIKVLSVEMKDVQIPEGMRRAMAAVAESSREGEAKIISAKAQRDSAEILADAASKMKGDPVALQLQWFDTLQKIAQEKNSTIIVPDSLLGMASKLAGK</sequence>
<evidence type="ECO:0000259" key="2">
    <source>
        <dbReference type="SMART" id="SM00244"/>
    </source>
</evidence>
<reference evidence="3" key="1">
    <citation type="submission" date="2021-01" db="EMBL/GenBank/DDBJ databases">
        <authorList>
            <person name="Corre E."/>
            <person name="Pelletier E."/>
            <person name="Niang G."/>
            <person name="Scheremetjew M."/>
            <person name="Finn R."/>
            <person name="Kale V."/>
            <person name="Holt S."/>
            <person name="Cochrane G."/>
            <person name="Meng A."/>
            <person name="Brown T."/>
            <person name="Cohen L."/>
        </authorList>
    </citation>
    <scope>NUCLEOTIDE SEQUENCE</scope>
    <source>
        <strain evidence="3">OF101</strain>
    </source>
</reference>
<gene>
    <name evidence="3" type="ORF">ACAT0790_LOCUS42054</name>
</gene>
<dbReference type="InterPro" id="IPR043202">
    <property type="entry name" value="Band-7_stomatin-like"/>
</dbReference>
<dbReference type="PANTHER" id="PTHR10264:SF19">
    <property type="entry name" value="AT06885P-RELATED"/>
    <property type="match status" value="1"/>
</dbReference>
<dbReference type="InterPro" id="IPR001972">
    <property type="entry name" value="Stomatin_HflK_fam"/>
</dbReference>
<dbReference type="PANTHER" id="PTHR10264">
    <property type="entry name" value="BAND 7 PROTEIN-RELATED"/>
    <property type="match status" value="1"/>
</dbReference>
<dbReference type="FunFam" id="3.30.479.30:FF:000004">
    <property type="entry name" value="Putative membrane protease family, stomatin"/>
    <property type="match status" value="1"/>
</dbReference>
<proteinExistence type="inferred from homology"/>
<dbReference type="Pfam" id="PF01145">
    <property type="entry name" value="Band_7"/>
    <property type="match status" value="1"/>
</dbReference>